<evidence type="ECO:0000259" key="1">
    <source>
        <dbReference type="PROSITE" id="PS51819"/>
    </source>
</evidence>
<dbReference type="HOGENOM" id="CLU_046006_9_2_11"/>
<dbReference type="CDD" id="cd06587">
    <property type="entry name" value="VOC"/>
    <property type="match status" value="1"/>
</dbReference>
<dbReference type="EMBL" id="AP012204">
    <property type="protein sequence ID" value="BAK35901.1"/>
    <property type="molecule type" value="Genomic_DNA"/>
</dbReference>
<dbReference type="Pfam" id="PF00903">
    <property type="entry name" value="Glyoxalase"/>
    <property type="match status" value="1"/>
</dbReference>
<dbReference type="AlphaFoldDB" id="F5XJK1"/>
<dbReference type="Gene3D" id="3.10.180.10">
    <property type="entry name" value="2,3-Dihydroxybiphenyl 1,2-Dioxygenase, domain 1"/>
    <property type="match status" value="1"/>
</dbReference>
<dbReference type="eggNOG" id="COG0346">
    <property type="taxonomic scope" value="Bacteria"/>
</dbReference>
<dbReference type="InterPro" id="IPR029068">
    <property type="entry name" value="Glyas_Bleomycin-R_OHBP_Dase"/>
</dbReference>
<sequence>MQPALTGQIVVILTVNDADRSAAWYGRLLGAAESSRYSSGDGPLQVVVEEPATGMQLCLLSRPGNRSDRFDERRIGLDHVEFLVATRAALDDWAEHLDQLGVVHSGIKEPRYGSAAMVTLRDPDNIQLEFYWPGS</sequence>
<dbReference type="InterPro" id="IPR004360">
    <property type="entry name" value="Glyas_Fos-R_dOase_dom"/>
</dbReference>
<dbReference type="STRING" id="1032480.MLP_28870"/>
<protein>
    <recommendedName>
        <fullName evidence="1">VOC domain-containing protein</fullName>
    </recommendedName>
</protein>
<dbReference type="InterPro" id="IPR037523">
    <property type="entry name" value="VOC_core"/>
</dbReference>
<name>F5XJK1_MICPN</name>
<evidence type="ECO:0000313" key="2">
    <source>
        <dbReference type="EMBL" id="BAK35901.1"/>
    </source>
</evidence>
<evidence type="ECO:0000313" key="3">
    <source>
        <dbReference type="Proteomes" id="UP000007947"/>
    </source>
</evidence>
<proteinExistence type="predicted"/>
<gene>
    <name evidence="2" type="ordered locus">MLP_28870</name>
</gene>
<dbReference type="PROSITE" id="PS51819">
    <property type="entry name" value="VOC"/>
    <property type="match status" value="1"/>
</dbReference>
<dbReference type="KEGG" id="mph:MLP_28870"/>
<reference evidence="2 3" key="1">
    <citation type="submission" date="2011-05" db="EMBL/GenBank/DDBJ databases">
        <title>Whole genome sequence of Microlunatus phosphovorus NM-1.</title>
        <authorList>
            <person name="Hosoyama A."/>
            <person name="Sasaki K."/>
            <person name="Harada T."/>
            <person name="Igarashi R."/>
            <person name="Kawakoshi A."/>
            <person name="Sasagawa M."/>
            <person name="Fukada J."/>
            <person name="Nakamura S."/>
            <person name="Katano Y."/>
            <person name="Hanada S."/>
            <person name="Kamagata Y."/>
            <person name="Nakamura N."/>
            <person name="Yamazaki S."/>
            <person name="Fujita N."/>
        </authorList>
    </citation>
    <scope>NUCLEOTIDE SEQUENCE [LARGE SCALE GENOMIC DNA]</scope>
    <source>
        <strain evidence="3">ATCC 700054 / DSM 10555 / JCM 9379 / NBRC 101784 / NCIMB 13414 / VKM Ac-1990 / NM-1</strain>
    </source>
</reference>
<organism evidence="2 3">
    <name type="scientific">Microlunatus phosphovorus (strain ATCC 700054 / DSM 10555 / JCM 9379 / NBRC 101784 / NCIMB 13414 / VKM Ac-1990 / NM-1)</name>
    <dbReference type="NCBI Taxonomy" id="1032480"/>
    <lineage>
        <taxon>Bacteria</taxon>
        <taxon>Bacillati</taxon>
        <taxon>Actinomycetota</taxon>
        <taxon>Actinomycetes</taxon>
        <taxon>Propionibacteriales</taxon>
        <taxon>Propionibacteriaceae</taxon>
        <taxon>Microlunatus</taxon>
    </lineage>
</organism>
<feature type="domain" description="VOC" evidence="1">
    <location>
        <begin position="5"/>
        <end position="133"/>
    </location>
</feature>
<keyword evidence="3" id="KW-1185">Reference proteome</keyword>
<dbReference type="SUPFAM" id="SSF54593">
    <property type="entry name" value="Glyoxalase/Bleomycin resistance protein/Dihydroxybiphenyl dioxygenase"/>
    <property type="match status" value="1"/>
</dbReference>
<dbReference type="Proteomes" id="UP000007947">
    <property type="component" value="Chromosome"/>
</dbReference>
<accession>F5XJK1</accession>
<dbReference type="RefSeq" id="WP_013863770.1">
    <property type="nucleotide sequence ID" value="NC_015635.1"/>
</dbReference>